<feature type="transmembrane region" description="Helical" evidence="8">
    <location>
        <begin position="211"/>
        <end position="230"/>
    </location>
</feature>
<dbReference type="RefSeq" id="WP_109350357.1">
    <property type="nucleotide sequence ID" value="NZ_BJUE01000029.1"/>
</dbReference>
<dbReference type="GO" id="GO:0042910">
    <property type="term" value="F:xenobiotic transmembrane transporter activity"/>
    <property type="evidence" value="ECO:0007669"/>
    <property type="project" value="InterPro"/>
</dbReference>
<comment type="caution">
    <text evidence="10">The sequence shown here is derived from an EMBL/GenBank/DDBJ whole genome shotgun (WGS) entry which is preliminary data.</text>
</comment>
<protein>
    <recommendedName>
        <fullName evidence="8">Bcr/CflA family efflux transporter</fullName>
    </recommendedName>
</protein>
<dbReference type="InterPro" id="IPR004812">
    <property type="entry name" value="Efflux_drug-R_Bcr/CmlA"/>
</dbReference>
<dbReference type="PROSITE" id="PS50850">
    <property type="entry name" value="MFS"/>
    <property type="match status" value="1"/>
</dbReference>
<evidence type="ECO:0000256" key="1">
    <source>
        <dbReference type="ARBA" id="ARBA00004651"/>
    </source>
</evidence>
<keyword evidence="5 8" id="KW-0812">Transmembrane</keyword>
<evidence type="ECO:0000256" key="4">
    <source>
        <dbReference type="ARBA" id="ARBA00022475"/>
    </source>
</evidence>
<feature type="transmembrane region" description="Helical" evidence="8">
    <location>
        <begin position="49"/>
        <end position="66"/>
    </location>
</feature>
<accession>A0A8B4Q9X3</accession>
<sequence length="390" mass="42689">MKKNIENNKPSILLLIVLVGFPQISETIFSPSIPSISRAFGVPMDEAQWTMSIYFVAFAIGVYYFGTLSDRIGRRKAMLIGITLYILGNLLCVLANDFTLLLIARFLQAFGASVGSIITQTILRESFNGVDRHKAFAQISAALAFTPAIGPLMGGFTNYYFGLQAVFLLLVGFSVILLATTYAKLPETITLPITKKPLRPTLKRMIHDKRLWAYCLLIGGLNGIIFSYYSEAAFIFTKHFELSTATFGTLGIVVAIATVIGALTSKKLLEKFQSETIISIGIAIFLLGSLCALLVSYSPDKLQLLGLIISIFIILFGVGLALPNCLSLALVDFQQEIGTAGAIFSLMYYLLVSLIIYGMSYVHNGSITAMPVYFLLIGSIMMIVSVRKEK</sequence>
<evidence type="ECO:0000313" key="11">
    <source>
        <dbReference type="EMBL" id="TDR35166.1"/>
    </source>
</evidence>
<evidence type="ECO:0000259" key="9">
    <source>
        <dbReference type="PROSITE" id="PS50850"/>
    </source>
</evidence>
<dbReference type="OrthoDB" id="9816041at2"/>
<feature type="transmembrane region" description="Helical" evidence="8">
    <location>
        <begin position="368"/>
        <end position="386"/>
    </location>
</feature>
<name>A0A8B4Q9X3_9BACL</name>
<dbReference type="PANTHER" id="PTHR43124">
    <property type="entry name" value="PURINE EFFLUX PUMP PBUE"/>
    <property type="match status" value="1"/>
</dbReference>
<dbReference type="Proteomes" id="UP000254330">
    <property type="component" value="Unassembled WGS sequence"/>
</dbReference>
<feature type="transmembrane region" description="Helical" evidence="8">
    <location>
        <begin position="242"/>
        <end position="264"/>
    </location>
</feature>
<dbReference type="GO" id="GO:0005886">
    <property type="term" value="C:plasma membrane"/>
    <property type="evidence" value="ECO:0007669"/>
    <property type="project" value="UniProtKB-SubCell"/>
</dbReference>
<feature type="transmembrane region" description="Helical" evidence="8">
    <location>
        <begin position="343"/>
        <end position="362"/>
    </location>
</feature>
<reference evidence="10 12" key="1">
    <citation type="submission" date="2018-06" db="EMBL/GenBank/DDBJ databases">
        <authorList>
            <consortium name="Pathogen Informatics"/>
            <person name="Doyle S."/>
        </authorList>
    </citation>
    <scope>NUCLEOTIDE SEQUENCE [LARGE SCALE GENOMIC DNA]</scope>
    <source>
        <strain evidence="10 12">NCTC10597</strain>
    </source>
</reference>
<evidence type="ECO:0000256" key="2">
    <source>
        <dbReference type="ARBA" id="ARBA00006236"/>
    </source>
</evidence>
<dbReference type="PRINTS" id="PR01036">
    <property type="entry name" value="TCRTETB"/>
</dbReference>
<dbReference type="GO" id="GO:1990961">
    <property type="term" value="P:xenobiotic detoxification by transmembrane export across the plasma membrane"/>
    <property type="evidence" value="ECO:0007669"/>
    <property type="project" value="InterPro"/>
</dbReference>
<proteinExistence type="inferred from homology"/>
<feature type="transmembrane region" description="Helical" evidence="8">
    <location>
        <begin position="276"/>
        <end position="298"/>
    </location>
</feature>
<dbReference type="InterPro" id="IPR036259">
    <property type="entry name" value="MFS_trans_sf"/>
</dbReference>
<dbReference type="AlphaFoldDB" id="A0A8B4Q9X3"/>
<evidence type="ECO:0000256" key="7">
    <source>
        <dbReference type="ARBA" id="ARBA00023136"/>
    </source>
</evidence>
<dbReference type="InterPro" id="IPR020846">
    <property type="entry name" value="MFS_dom"/>
</dbReference>
<feature type="transmembrane region" description="Helical" evidence="8">
    <location>
        <begin position="304"/>
        <end position="331"/>
    </location>
</feature>
<comment type="caution">
    <text evidence="8">Lacks conserved residue(s) required for the propagation of feature annotation.</text>
</comment>
<feature type="transmembrane region" description="Helical" evidence="8">
    <location>
        <begin position="78"/>
        <end position="96"/>
    </location>
</feature>
<evidence type="ECO:0000256" key="3">
    <source>
        <dbReference type="ARBA" id="ARBA00022448"/>
    </source>
</evidence>
<dbReference type="PANTHER" id="PTHR43124:SF3">
    <property type="entry name" value="CHLORAMPHENICOL EFFLUX PUMP RV0191"/>
    <property type="match status" value="1"/>
</dbReference>
<keyword evidence="6 8" id="KW-1133">Transmembrane helix</keyword>
<gene>
    <name evidence="10" type="primary">ydhC</name>
    <name evidence="11" type="ORF">DFR61_13216</name>
    <name evidence="10" type="ORF">NCTC10597_01196</name>
</gene>
<evidence type="ECO:0000313" key="13">
    <source>
        <dbReference type="Proteomes" id="UP000294641"/>
    </source>
</evidence>
<evidence type="ECO:0000313" key="12">
    <source>
        <dbReference type="Proteomes" id="UP000254330"/>
    </source>
</evidence>
<dbReference type="EMBL" id="SNZG01000032">
    <property type="protein sequence ID" value="TDR35166.1"/>
    <property type="molecule type" value="Genomic_DNA"/>
</dbReference>
<evidence type="ECO:0000313" key="10">
    <source>
        <dbReference type="EMBL" id="STX09520.1"/>
    </source>
</evidence>
<feature type="domain" description="Major facilitator superfamily (MFS) profile" evidence="9">
    <location>
        <begin position="11"/>
        <end position="390"/>
    </location>
</feature>
<dbReference type="InterPro" id="IPR011701">
    <property type="entry name" value="MFS"/>
</dbReference>
<reference evidence="11 13" key="2">
    <citation type="submission" date="2019-03" db="EMBL/GenBank/DDBJ databases">
        <title>Genomic Encyclopedia of Type Strains, Phase IV (KMG-IV): sequencing the most valuable type-strain genomes for metagenomic binning, comparative biology and taxonomic classification.</title>
        <authorList>
            <person name="Goeker M."/>
        </authorList>
    </citation>
    <scope>NUCLEOTIDE SEQUENCE [LARGE SCALE GENOMIC DNA]</scope>
    <source>
        <strain evidence="11 13">DSM 20580</strain>
    </source>
</reference>
<dbReference type="Gene3D" id="1.20.1720.10">
    <property type="entry name" value="Multidrug resistance protein D"/>
    <property type="match status" value="1"/>
</dbReference>
<dbReference type="NCBIfam" id="TIGR00710">
    <property type="entry name" value="efflux_Bcr_CflA"/>
    <property type="match status" value="1"/>
</dbReference>
<evidence type="ECO:0000256" key="8">
    <source>
        <dbReference type="RuleBase" id="RU365088"/>
    </source>
</evidence>
<dbReference type="SUPFAM" id="SSF103473">
    <property type="entry name" value="MFS general substrate transporter"/>
    <property type="match status" value="1"/>
</dbReference>
<comment type="similarity">
    <text evidence="2 8">Belongs to the major facilitator superfamily. Bcr/CmlA family.</text>
</comment>
<organism evidence="10 12">
    <name type="scientific">Kurthia zopfii</name>
    <dbReference type="NCBI Taxonomy" id="1650"/>
    <lineage>
        <taxon>Bacteria</taxon>
        <taxon>Bacillati</taxon>
        <taxon>Bacillota</taxon>
        <taxon>Bacilli</taxon>
        <taxon>Bacillales</taxon>
        <taxon>Caryophanaceae</taxon>
        <taxon>Kurthia</taxon>
    </lineage>
</organism>
<dbReference type="Pfam" id="PF07690">
    <property type="entry name" value="MFS_1"/>
    <property type="match status" value="1"/>
</dbReference>
<comment type="subcellular location">
    <subcellularLocation>
        <location evidence="1 8">Cell membrane</location>
        <topology evidence="1 8">Multi-pass membrane protein</topology>
    </subcellularLocation>
</comment>
<feature type="transmembrane region" description="Helical" evidence="8">
    <location>
        <begin position="159"/>
        <end position="179"/>
    </location>
</feature>
<keyword evidence="4 8" id="KW-1003">Cell membrane</keyword>
<dbReference type="Proteomes" id="UP000294641">
    <property type="component" value="Unassembled WGS sequence"/>
</dbReference>
<keyword evidence="3 8" id="KW-0813">Transport</keyword>
<keyword evidence="7 8" id="KW-0472">Membrane</keyword>
<evidence type="ECO:0000256" key="6">
    <source>
        <dbReference type="ARBA" id="ARBA00022989"/>
    </source>
</evidence>
<dbReference type="CDD" id="cd17320">
    <property type="entry name" value="MFS_MdfA_MDR_like"/>
    <property type="match status" value="1"/>
</dbReference>
<evidence type="ECO:0000256" key="5">
    <source>
        <dbReference type="ARBA" id="ARBA00022692"/>
    </source>
</evidence>
<dbReference type="EMBL" id="UGNP01000001">
    <property type="protein sequence ID" value="STX09520.1"/>
    <property type="molecule type" value="Genomic_DNA"/>
</dbReference>
<keyword evidence="13" id="KW-1185">Reference proteome</keyword>
<dbReference type="InterPro" id="IPR050189">
    <property type="entry name" value="MFS_Efflux_Transporters"/>
</dbReference>